<evidence type="ECO:0000256" key="2">
    <source>
        <dbReference type="SAM" id="SignalP"/>
    </source>
</evidence>
<protein>
    <submittedName>
        <fullName evidence="3">Uncharacterized protein</fullName>
    </submittedName>
</protein>
<comment type="caution">
    <text evidence="3">The sequence shown here is derived from an EMBL/GenBank/DDBJ whole genome shotgun (WGS) entry which is preliminary data.</text>
</comment>
<feature type="signal peptide" evidence="2">
    <location>
        <begin position="1"/>
        <end position="22"/>
    </location>
</feature>
<evidence type="ECO:0000313" key="4">
    <source>
        <dbReference type="Proteomes" id="UP001148786"/>
    </source>
</evidence>
<keyword evidence="2" id="KW-0732">Signal</keyword>
<dbReference type="Gene3D" id="1.50.10.10">
    <property type="match status" value="1"/>
</dbReference>
<dbReference type="InterPro" id="IPR010905">
    <property type="entry name" value="Glyco_hydro_88"/>
</dbReference>
<name>A0A9W8MRI3_9AGAR</name>
<evidence type="ECO:0000256" key="1">
    <source>
        <dbReference type="ARBA" id="ARBA00022801"/>
    </source>
</evidence>
<accession>A0A9W8MRI3</accession>
<dbReference type="PANTHER" id="PTHR41814:SF1">
    <property type="entry name" value="CELLULASE"/>
    <property type="match status" value="1"/>
</dbReference>
<dbReference type="GO" id="GO:0016787">
    <property type="term" value="F:hydrolase activity"/>
    <property type="evidence" value="ECO:0007669"/>
    <property type="project" value="UniProtKB-KW"/>
</dbReference>
<dbReference type="Pfam" id="PF07470">
    <property type="entry name" value="Glyco_hydro_88"/>
    <property type="match status" value="1"/>
</dbReference>
<dbReference type="Proteomes" id="UP001148786">
    <property type="component" value="Unassembled WGS sequence"/>
</dbReference>
<feature type="chain" id="PRO_5040752533" evidence="2">
    <location>
        <begin position="23"/>
        <end position="331"/>
    </location>
</feature>
<dbReference type="SUPFAM" id="SSF48208">
    <property type="entry name" value="Six-hairpin glycosidases"/>
    <property type="match status" value="1"/>
</dbReference>
<dbReference type="InterPro" id="IPR012341">
    <property type="entry name" value="6hp_glycosidase-like_sf"/>
</dbReference>
<dbReference type="EMBL" id="JANKHO010000945">
    <property type="protein sequence ID" value="KAJ3504918.1"/>
    <property type="molecule type" value="Genomic_DNA"/>
</dbReference>
<dbReference type="GO" id="GO:0005975">
    <property type="term" value="P:carbohydrate metabolic process"/>
    <property type="evidence" value="ECO:0007669"/>
    <property type="project" value="InterPro"/>
</dbReference>
<proteinExistence type="predicted"/>
<gene>
    <name evidence="3" type="ORF">NLJ89_g7687</name>
</gene>
<reference evidence="3" key="1">
    <citation type="submission" date="2022-07" db="EMBL/GenBank/DDBJ databases">
        <title>Genome Sequence of Agrocybe chaxingu.</title>
        <authorList>
            <person name="Buettner E."/>
        </authorList>
    </citation>
    <scope>NUCLEOTIDE SEQUENCE</scope>
    <source>
        <strain evidence="3">MP-N11</strain>
    </source>
</reference>
<evidence type="ECO:0000313" key="3">
    <source>
        <dbReference type="EMBL" id="KAJ3504918.1"/>
    </source>
</evidence>
<keyword evidence="4" id="KW-1185">Reference proteome</keyword>
<dbReference type="OrthoDB" id="4138492at2759"/>
<dbReference type="PANTHER" id="PTHR41814">
    <property type="entry name" value="EXPRESSED PROTEIN"/>
    <property type="match status" value="1"/>
</dbReference>
<sequence length="331" mass="35193">MSRAMTWWLSLVPLFFVLGSFASPPSWGSSAIPFSPGFDISAVLSLAISLPSHSWEFGTAAEALLELYDAPYSVYGEKPFPIPRLSPSSSSPVYSTALDYAKQKIVIGTPPNGLSDGDGAVGDPASLGVAALLLGVSDEKYKVAVEAEIEYLLEGAPRWSNEAISHRAAYAELWADFMYMAPPFMAYYGAVTSNATVLRAAVDQCHLYHQVLLTNTTSYSANPPSMHPPSAGGLWVHIVGPENADPGLWSTGNAWAAAGMMRVLATVLKAPRATFKAGSALSSAWRHTAIADLTRMISDILDAAIRLQPQAQAEGYGGGGKRKGASEELPR</sequence>
<dbReference type="AlphaFoldDB" id="A0A9W8MRI3"/>
<organism evidence="3 4">
    <name type="scientific">Agrocybe chaxingu</name>
    <dbReference type="NCBI Taxonomy" id="84603"/>
    <lineage>
        <taxon>Eukaryota</taxon>
        <taxon>Fungi</taxon>
        <taxon>Dikarya</taxon>
        <taxon>Basidiomycota</taxon>
        <taxon>Agaricomycotina</taxon>
        <taxon>Agaricomycetes</taxon>
        <taxon>Agaricomycetidae</taxon>
        <taxon>Agaricales</taxon>
        <taxon>Agaricineae</taxon>
        <taxon>Strophariaceae</taxon>
        <taxon>Agrocybe</taxon>
    </lineage>
</organism>
<keyword evidence="1" id="KW-0378">Hydrolase</keyword>
<dbReference type="InterPro" id="IPR008928">
    <property type="entry name" value="6-hairpin_glycosidase_sf"/>
</dbReference>